<proteinExistence type="predicted"/>
<dbReference type="Proteomes" id="UP000095662">
    <property type="component" value="Unassembled WGS sequence"/>
</dbReference>
<dbReference type="InterPro" id="IPR038692">
    <property type="entry name" value="Cthe_2751_sf"/>
</dbReference>
<gene>
    <name evidence="2" type="ORF">ERS852540_01057</name>
</gene>
<dbReference type="InterPro" id="IPR031837">
    <property type="entry name" value="DUF5071"/>
</dbReference>
<reference evidence="2 3" key="1">
    <citation type="submission" date="2015-09" db="EMBL/GenBank/DDBJ databases">
        <authorList>
            <consortium name="Pathogen Informatics"/>
        </authorList>
    </citation>
    <scope>NUCLEOTIDE SEQUENCE [LARGE SCALE GENOMIC DNA]</scope>
    <source>
        <strain evidence="2 3">2789STDY5834928</strain>
    </source>
</reference>
<name>A0A174ZJY5_9FIRM</name>
<dbReference type="Gene3D" id="1.25.40.750">
    <property type="entry name" value="Domain of unknown function DUF5071"/>
    <property type="match status" value="1"/>
</dbReference>
<evidence type="ECO:0000313" key="2">
    <source>
        <dbReference type="EMBL" id="CUQ85239.1"/>
    </source>
</evidence>
<evidence type="ECO:0000259" key="1">
    <source>
        <dbReference type="Pfam" id="PF16804"/>
    </source>
</evidence>
<sequence>MTDIHDLVPKNKFDSSNIERLKHLTDNEIEPILPSLLEWIQDCNWPVAGDILPVLALHQSALVPLIHRVLSPHEKEDIWKYWIITCLAPLFSDESINCILSDIQRIAKSPTQGELREEVHEAAVTFLQNRLSKTSR</sequence>
<dbReference type="STRING" id="39492.ERS852540_01057"/>
<feature type="domain" description="DUF5071" evidence="1">
    <location>
        <begin position="7"/>
        <end position="125"/>
    </location>
</feature>
<dbReference type="EMBL" id="CZBY01000007">
    <property type="protein sequence ID" value="CUQ85239.1"/>
    <property type="molecule type" value="Genomic_DNA"/>
</dbReference>
<evidence type="ECO:0000313" key="3">
    <source>
        <dbReference type="Proteomes" id="UP000095662"/>
    </source>
</evidence>
<dbReference type="AlphaFoldDB" id="A0A174ZJY5"/>
<protein>
    <recommendedName>
        <fullName evidence="1">DUF5071 domain-containing protein</fullName>
    </recommendedName>
</protein>
<dbReference type="CDD" id="cd11743">
    <property type="entry name" value="Cthe_2751_like"/>
    <property type="match status" value="1"/>
</dbReference>
<dbReference type="OrthoDB" id="1846249at2"/>
<organism evidence="2 3">
    <name type="scientific">[Eubacterium] siraeum</name>
    <dbReference type="NCBI Taxonomy" id="39492"/>
    <lineage>
        <taxon>Bacteria</taxon>
        <taxon>Bacillati</taxon>
        <taxon>Bacillota</taxon>
        <taxon>Clostridia</taxon>
        <taxon>Eubacteriales</taxon>
        <taxon>Oscillospiraceae</taxon>
        <taxon>Oscillospiraceae incertae sedis</taxon>
    </lineage>
</organism>
<accession>A0A174ZJY5</accession>
<dbReference type="Pfam" id="PF16804">
    <property type="entry name" value="DUF5071"/>
    <property type="match status" value="1"/>
</dbReference>